<proteinExistence type="predicted"/>
<dbReference type="InterPro" id="IPR050148">
    <property type="entry name" value="Terpene_synthase-like"/>
</dbReference>
<name>A0AAP0N665_LIQFO</name>
<dbReference type="GO" id="GO:0010333">
    <property type="term" value="F:terpene synthase activity"/>
    <property type="evidence" value="ECO:0007669"/>
    <property type="project" value="InterPro"/>
</dbReference>
<dbReference type="PANTHER" id="PTHR31225:SF94">
    <property type="entry name" value="ALPHA-FARNESENE SYNTHASE"/>
    <property type="match status" value="1"/>
</dbReference>
<dbReference type="Pfam" id="PF03936">
    <property type="entry name" value="Terpene_synth_C"/>
    <property type="match status" value="1"/>
</dbReference>
<reference evidence="3 4" key="1">
    <citation type="journal article" date="2024" name="Plant J.">
        <title>Genome sequences and population genomics reveal climatic adaptation and genomic divergence between two closely related sweetgum species.</title>
        <authorList>
            <person name="Xu W.Q."/>
            <person name="Ren C.Q."/>
            <person name="Zhang X.Y."/>
            <person name="Comes H.P."/>
            <person name="Liu X.H."/>
            <person name="Li Y.G."/>
            <person name="Kettle C.J."/>
            <person name="Jalonen R."/>
            <person name="Gaisberger H."/>
            <person name="Ma Y.Z."/>
            <person name="Qiu Y.X."/>
        </authorList>
    </citation>
    <scope>NUCLEOTIDE SEQUENCE [LARGE SCALE GENOMIC DNA]</scope>
    <source>
        <strain evidence="3">Hangzhou</strain>
    </source>
</reference>
<dbReference type="PANTHER" id="PTHR31225">
    <property type="entry name" value="OS04G0344100 PROTEIN-RELATED"/>
    <property type="match status" value="1"/>
</dbReference>
<keyword evidence="4" id="KW-1185">Reference proteome</keyword>
<accession>A0AAP0N665</accession>
<protein>
    <recommendedName>
        <fullName evidence="2">Terpene synthase metal-binding domain-containing protein</fullName>
    </recommendedName>
</protein>
<evidence type="ECO:0000313" key="3">
    <source>
        <dbReference type="EMBL" id="KAK9265399.1"/>
    </source>
</evidence>
<gene>
    <name evidence="3" type="ORF">L1049_007420</name>
</gene>
<dbReference type="AlphaFoldDB" id="A0AAP0N665"/>
<dbReference type="Proteomes" id="UP001415857">
    <property type="component" value="Unassembled WGS sequence"/>
</dbReference>
<organism evidence="3 4">
    <name type="scientific">Liquidambar formosana</name>
    <name type="common">Formosan gum</name>
    <dbReference type="NCBI Taxonomy" id="63359"/>
    <lineage>
        <taxon>Eukaryota</taxon>
        <taxon>Viridiplantae</taxon>
        <taxon>Streptophyta</taxon>
        <taxon>Embryophyta</taxon>
        <taxon>Tracheophyta</taxon>
        <taxon>Spermatophyta</taxon>
        <taxon>Magnoliopsida</taxon>
        <taxon>eudicotyledons</taxon>
        <taxon>Gunneridae</taxon>
        <taxon>Pentapetalae</taxon>
        <taxon>Saxifragales</taxon>
        <taxon>Altingiaceae</taxon>
        <taxon>Liquidambar</taxon>
    </lineage>
</organism>
<feature type="domain" description="Terpene synthase metal-binding" evidence="2">
    <location>
        <begin position="2"/>
        <end position="69"/>
    </location>
</feature>
<dbReference type="InterPro" id="IPR008949">
    <property type="entry name" value="Isoprenoid_synthase_dom_sf"/>
</dbReference>
<dbReference type="GO" id="GO:0000287">
    <property type="term" value="F:magnesium ion binding"/>
    <property type="evidence" value="ECO:0007669"/>
    <property type="project" value="InterPro"/>
</dbReference>
<dbReference type="InterPro" id="IPR005630">
    <property type="entry name" value="Terpene_synthase_metal-bd"/>
</dbReference>
<dbReference type="EMBL" id="JBBPBK010000401">
    <property type="protein sequence ID" value="KAK9265399.1"/>
    <property type="molecule type" value="Genomic_DNA"/>
</dbReference>
<evidence type="ECO:0000313" key="4">
    <source>
        <dbReference type="Proteomes" id="UP001415857"/>
    </source>
</evidence>
<evidence type="ECO:0000259" key="2">
    <source>
        <dbReference type="Pfam" id="PF03936"/>
    </source>
</evidence>
<dbReference type="GO" id="GO:0016114">
    <property type="term" value="P:terpenoid biosynthetic process"/>
    <property type="evidence" value="ECO:0007669"/>
    <property type="project" value="InterPro"/>
</dbReference>
<sequence>MVDLVEANRDLIYCSSLITRLCNDLGTSTAELERGDAPSSILCHMREANVSEEIARKHIRGVIVKTWKKMNDGCFTQCPLLQPFVNIIANVARVAQCIYQFGDGFGVQDRETKEYVLSLLIEPLL</sequence>
<dbReference type="Gene3D" id="1.10.600.10">
    <property type="entry name" value="Farnesyl Diphosphate Synthase"/>
    <property type="match status" value="1"/>
</dbReference>
<keyword evidence="1" id="KW-0479">Metal-binding</keyword>
<dbReference type="SUPFAM" id="SSF48576">
    <property type="entry name" value="Terpenoid synthases"/>
    <property type="match status" value="1"/>
</dbReference>
<comment type="caution">
    <text evidence="3">The sequence shown here is derived from an EMBL/GenBank/DDBJ whole genome shotgun (WGS) entry which is preliminary data.</text>
</comment>
<evidence type="ECO:0000256" key="1">
    <source>
        <dbReference type="ARBA" id="ARBA00022723"/>
    </source>
</evidence>